<dbReference type="EMBL" id="JAQOSQ010000018">
    <property type="protein sequence ID" value="MDJ1184715.1"/>
    <property type="molecule type" value="Genomic_DNA"/>
</dbReference>
<name>A0ABT7C080_9CYAN</name>
<evidence type="ECO:0008006" key="4">
    <source>
        <dbReference type="Google" id="ProtNLM"/>
    </source>
</evidence>
<protein>
    <recommendedName>
        <fullName evidence="4">Transmembrane protein</fullName>
    </recommendedName>
</protein>
<reference evidence="2 3" key="1">
    <citation type="submission" date="2023-01" db="EMBL/GenBank/DDBJ databases">
        <title>Novel diversity within Roseofilum (Cyanobacteria; Desertifilaceae) from marine benthic mats with descriptions of four novel species.</title>
        <authorList>
            <person name="Wang Y."/>
            <person name="Berthold D.E."/>
            <person name="Hu J."/>
            <person name="Lefler F.W."/>
            <person name="Laughinghouse H.D. IV."/>
        </authorList>
    </citation>
    <scope>NUCLEOTIDE SEQUENCE [LARGE SCALE GENOMIC DNA]</scope>
    <source>
        <strain evidence="2 3">BLCC-M143</strain>
    </source>
</reference>
<evidence type="ECO:0000313" key="3">
    <source>
        <dbReference type="Proteomes" id="UP001232992"/>
    </source>
</evidence>
<feature type="transmembrane region" description="Helical" evidence="1">
    <location>
        <begin position="75"/>
        <end position="94"/>
    </location>
</feature>
<keyword evidence="1" id="KW-0472">Membrane</keyword>
<keyword evidence="1" id="KW-1133">Transmembrane helix</keyword>
<feature type="transmembrane region" description="Helical" evidence="1">
    <location>
        <begin position="106"/>
        <end position="131"/>
    </location>
</feature>
<evidence type="ECO:0000313" key="2">
    <source>
        <dbReference type="EMBL" id="MDJ1184715.1"/>
    </source>
</evidence>
<proteinExistence type="predicted"/>
<organism evidence="2 3">
    <name type="scientific">Roseofilum casamattae BLCC-M143</name>
    <dbReference type="NCBI Taxonomy" id="3022442"/>
    <lineage>
        <taxon>Bacteria</taxon>
        <taxon>Bacillati</taxon>
        <taxon>Cyanobacteriota</taxon>
        <taxon>Cyanophyceae</taxon>
        <taxon>Desertifilales</taxon>
        <taxon>Desertifilaceae</taxon>
        <taxon>Roseofilum</taxon>
        <taxon>Roseofilum casamattae</taxon>
    </lineage>
</organism>
<evidence type="ECO:0000256" key="1">
    <source>
        <dbReference type="SAM" id="Phobius"/>
    </source>
</evidence>
<comment type="caution">
    <text evidence="2">The sequence shown here is derived from an EMBL/GenBank/DDBJ whole genome shotgun (WGS) entry which is preliminary data.</text>
</comment>
<dbReference type="Proteomes" id="UP001232992">
    <property type="component" value="Unassembled WGS sequence"/>
</dbReference>
<keyword evidence="1" id="KW-0812">Transmembrane</keyword>
<sequence length="175" mass="19409">MKNTRYCRKLKLKRRPHLAIAVLPDVDSAYAAYQLLYSQGISPEYLAIVGRDFNPPEWVGLYKPMKIVLAKASRLALLSGCVGSALSIIFLLAFKIPIPGPIYLQWLLVILLAGVMSGLCGSLVGALIAFFGEGNTSSIYRHHLRQGRYLLMIEGPEQMVRRGKDVLSQYSTSHS</sequence>
<keyword evidence="3" id="KW-1185">Reference proteome</keyword>
<dbReference type="InterPro" id="IPR052948">
    <property type="entry name" value="Low_temp-induced_all0457"/>
</dbReference>
<accession>A0ABT7C080</accession>
<dbReference type="PANTHER" id="PTHR36109:SF2">
    <property type="entry name" value="MEMBRANE PROTEIN"/>
    <property type="match status" value="1"/>
</dbReference>
<gene>
    <name evidence="2" type="ORF">PMH09_16120</name>
</gene>
<dbReference type="PANTHER" id="PTHR36109">
    <property type="entry name" value="MEMBRANE PROTEIN-RELATED"/>
    <property type="match status" value="1"/>
</dbReference>
<dbReference type="RefSeq" id="WP_283759369.1">
    <property type="nucleotide sequence ID" value="NZ_JAQOSQ010000018.1"/>
</dbReference>